<keyword evidence="2" id="KW-1185">Reference proteome</keyword>
<sequence>MINMKILRKCGGEIENAIKCGCVELCSTEEYINAMKDMITRKKVGKTWIKNLMESNMIPKISKEDRKPVLKSHICVSTSNLANNCIKKTKINEVQVIENVQCVEEKEESDKDSTVSEDTPVEHYSIENITVSLK</sequence>
<name>A0A9Q3HFD0_9BASI</name>
<dbReference type="EMBL" id="AVOT02017124">
    <property type="protein sequence ID" value="MBW0502991.1"/>
    <property type="molecule type" value="Genomic_DNA"/>
</dbReference>
<evidence type="ECO:0000313" key="2">
    <source>
        <dbReference type="Proteomes" id="UP000765509"/>
    </source>
</evidence>
<gene>
    <name evidence="1" type="ORF">O181_042706</name>
</gene>
<dbReference type="Proteomes" id="UP000765509">
    <property type="component" value="Unassembled WGS sequence"/>
</dbReference>
<evidence type="ECO:0000313" key="1">
    <source>
        <dbReference type="EMBL" id="MBW0502991.1"/>
    </source>
</evidence>
<dbReference type="AlphaFoldDB" id="A0A9Q3HFD0"/>
<comment type="caution">
    <text evidence="1">The sequence shown here is derived from an EMBL/GenBank/DDBJ whole genome shotgun (WGS) entry which is preliminary data.</text>
</comment>
<reference evidence="1" key="1">
    <citation type="submission" date="2021-03" db="EMBL/GenBank/DDBJ databases">
        <title>Draft genome sequence of rust myrtle Austropuccinia psidii MF-1, a brazilian biotype.</title>
        <authorList>
            <person name="Quecine M.C."/>
            <person name="Pachon D.M.R."/>
            <person name="Bonatelli M.L."/>
            <person name="Correr F.H."/>
            <person name="Franceschini L.M."/>
            <person name="Leite T.F."/>
            <person name="Margarido G.R.A."/>
            <person name="Almeida C.A."/>
            <person name="Ferrarezi J.A."/>
            <person name="Labate C.A."/>
        </authorList>
    </citation>
    <scope>NUCLEOTIDE SEQUENCE</scope>
    <source>
        <strain evidence="1">MF-1</strain>
    </source>
</reference>
<proteinExistence type="predicted"/>
<accession>A0A9Q3HFD0</accession>
<organism evidence="1 2">
    <name type="scientific">Austropuccinia psidii MF-1</name>
    <dbReference type="NCBI Taxonomy" id="1389203"/>
    <lineage>
        <taxon>Eukaryota</taxon>
        <taxon>Fungi</taxon>
        <taxon>Dikarya</taxon>
        <taxon>Basidiomycota</taxon>
        <taxon>Pucciniomycotina</taxon>
        <taxon>Pucciniomycetes</taxon>
        <taxon>Pucciniales</taxon>
        <taxon>Sphaerophragmiaceae</taxon>
        <taxon>Austropuccinia</taxon>
    </lineage>
</organism>
<protein>
    <submittedName>
        <fullName evidence="1">Uncharacterized protein</fullName>
    </submittedName>
</protein>